<dbReference type="Pfam" id="PF06114">
    <property type="entry name" value="Peptidase_M78"/>
    <property type="match status" value="1"/>
</dbReference>
<reference evidence="3" key="1">
    <citation type="journal article" date="2019" name="Int. J. Syst. Evol. Microbiol.">
        <title>The Global Catalogue of Microorganisms (GCM) 10K type strain sequencing project: providing services to taxonomists for standard genome sequencing and annotation.</title>
        <authorList>
            <consortium name="The Broad Institute Genomics Platform"/>
            <consortium name="The Broad Institute Genome Sequencing Center for Infectious Disease"/>
            <person name="Wu L."/>
            <person name="Ma J."/>
        </authorList>
    </citation>
    <scope>NUCLEOTIDE SEQUENCE [LARGE SCALE GENOMIC DNA]</scope>
    <source>
        <strain evidence="3">JCM 4738</strain>
    </source>
</reference>
<dbReference type="RefSeq" id="WP_157297331.1">
    <property type="nucleotide sequence ID" value="NZ_JBHTCT010000011.1"/>
</dbReference>
<evidence type="ECO:0000313" key="2">
    <source>
        <dbReference type="EMBL" id="MFC7364495.1"/>
    </source>
</evidence>
<protein>
    <submittedName>
        <fullName evidence="2">ImmA/IrrE family metallo-endopeptidase</fullName>
    </submittedName>
</protein>
<evidence type="ECO:0000313" key="3">
    <source>
        <dbReference type="Proteomes" id="UP001596483"/>
    </source>
</evidence>
<evidence type="ECO:0000259" key="1">
    <source>
        <dbReference type="Pfam" id="PF06114"/>
    </source>
</evidence>
<dbReference type="EMBL" id="JBHTCT010000011">
    <property type="protein sequence ID" value="MFC7364495.1"/>
    <property type="molecule type" value="Genomic_DNA"/>
</dbReference>
<proteinExistence type="predicted"/>
<name>A0ABW2NF08_9BACL</name>
<sequence>MRYTYTTIEDYVHVLYESIDIYRPVQLDPESIAARLGLSILYTPAPSVYMDGLITVDERLSEPEQWQAFNHELCHALWHVGNQIQLPPPFRDYQEEKAEIFARHACIPTSMLMQLDLPDHEAAAVDMLCSTFCVEPEFARRRLHQYIRNHLQRSWVH</sequence>
<dbReference type="InterPro" id="IPR010359">
    <property type="entry name" value="IrrE_HExxH"/>
</dbReference>
<organism evidence="2 3">
    <name type="scientific">Bhargavaea changchunensis</name>
    <dbReference type="NCBI Taxonomy" id="2134037"/>
    <lineage>
        <taxon>Bacteria</taxon>
        <taxon>Bacillati</taxon>
        <taxon>Bacillota</taxon>
        <taxon>Bacilli</taxon>
        <taxon>Bacillales</taxon>
        <taxon>Caryophanaceae</taxon>
        <taxon>Bhargavaea</taxon>
    </lineage>
</organism>
<gene>
    <name evidence="2" type="ORF">ACFQQH_05060</name>
</gene>
<feature type="domain" description="IrrE N-terminal-like" evidence="1">
    <location>
        <begin position="52"/>
        <end position="144"/>
    </location>
</feature>
<dbReference type="Proteomes" id="UP001596483">
    <property type="component" value="Unassembled WGS sequence"/>
</dbReference>
<keyword evidence="3" id="KW-1185">Reference proteome</keyword>
<accession>A0ABW2NF08</accession>
<comment type="caution">
    <text evidence="2">The sequence shown here is derived from an EMBL/GenBank/DDBJ whole genome shotgun (WGS) entry which is preliminary data.</text>
</comment>